<name>A0A9N8KYQ9_CHRIL</name>
<dbReference type="EMBL" id="LR824021">
    <property type="protein sequence ID" value="CAD0203249.1"/>
    <property type="molecule type" value="Genomic_DNA"/>
</dbReference>
<protein>
    <submittedName>
        <fullName evidence="1">Uncharacterized protein</fullName>
    </submittedName>
</protein>
<sequence length="87" mass="10529">MVALLSNTYLNYQHIDIKLANARYLHLHNKQLYKIQAQIDIKLNLVCIHKYYIKNCMFFYKNYDLTFKISMATFFLYNHCISLNPLF</sequence>
<organism evidence="1 2">
    <name type="scientific">Chrysodeixis includens</name>
    <name type="common">Soybean looper</name>
    <name type="synonym">Pseudoplusia includens</name>
    <dbReference type="NCBI Taxonomy" id="689277"/>
    <lineage>
        <taxon>Eukaryota</taxon>
        <taxon>Metazoa</taxon>
        <taxon>Ecdysozoa</taxon>
        <taxon>Arthropoda</taxon>
        <taxon>Hexapoda</taxon>
        <taxon>Insecta</taxon>
        <taxon>Pterygota</taxon>
        <taxon>Neoptera</taxon>
        <taxon>Endopterygota</taxon>
        <taxon>Lepidoptera</taxon>
        <taxon>Glossata</taxon>
        <taxon>Ditrysia</taxon>
        <taxon>Noctuoidea</taxon>
        <taxon>Noctuidae</taxon>
        <taxon>Plusiinae</taxon>
        <taxon>Chrysodeixis</taxon>
    </lineage>
</organism>
<reference evidence="1" key="1">
    <citation type="submission" date="2021-12" db="EMBL/GenBank/DDBJ databases">
        <authorList>
            <person name="King R."/>
        </authorList>
    </citation>
    <scope>NUCLEOTIDE SEQUENCE</scope>
</reference>
<keyword evidence="2" id="KW-1185">Reference proteome</keyword>
<accession>A0A9N8KYQ9</accession>
<dbReference type="AlphaFoldDB" id="A0A9N8KYQ9"/>
<dbReference type="Proteomes" id="UP001154114">
    <property type="component" value="Chromosome 18"/>
</dbReference>
<evidence type="ECO:0000313" key="1">
    <source>
        <dbReference type="EMBL" id="CAD0203249.1"/>
    </source>
</evidence>
<gene>
    <name evidence="1" type="ORF">CINC_LOCUS4903</name>
</gene>
<evidence type="ECO:0000313" key="2">
    <source>
        <dbReference type="Proteomes" id="UP001154114"/>
    </source>
</evidence>
<proteinExistence type="predicted"/>